<dbReference type="OrthoDB" id="9812372at2"/>
<dbReference type="AlphaFoldDB" id="A0A097ERP2"/>
<keyword evidence="2" id="KW-1003">Cell membrane</keyword>
<dbReference type="RefSeq" id="WP_040010586.1">
    <property type="nucleotide sequence ID" value="NZ_CP009574.1"/>
</dbReference>
<evidence type="ECO:0000256" key="7">
    <source>
        <dbReference type="ARBA" id="ARBA00038408"/>
    </source>
</evidence>
<keyword evidence="3 8" id="KW-0812">Transmembrane</keyword>
<evidence type="ECO:0000256" key="3">
    <source>
        <dbReference type="ARBA" id="ARBA00022692"/>
    </source>
</evidence>
<accession>A0A097ERP2</accession>
<protein>
    <recommendedName>
        <fullName evidence="9">PpiC domain-containing protein</fullName>
    </recommendedName>
</protein>
<dbReference type="Proteomes" id="UP000029672">
    <property type="component" value="Chromosome"/>
</dbReference>
<evidence type="ECO:0000256" key="6">
    <source>
        <dbReference type="ARBA" id="ARBA00023186"/>
    </source>
</evidence>
<evidence type="ECO:0000256" key="4">
    <source>
        <dbReference type="ARBA" id="ARBA00022989"/>
    </source>
</evidence>
<feature type="transmembrane region" description="Helical" evidence="8">
    <location>
        <begin position="12"/>
        <end position="34"/>
    </location>
</feature>
<keyword evidence="6" id="KW-0143">Chaperone</keyword>
<dbReference type="PANTHER" id="PTHR47529:SF1">
    <property type="entry name" value="PERIPLASMIC CHAPERONE PPID"/>
    <property type="match status" value="1"/>
</dbReference>
<name>A0A097ERP2_9GAMM</name>
<dbReference type="Gene3D" id="1.10.8.1040">
    <property type="match status" value="1"/>
</dbReference>
<sequence>MLQSFNDRLKGPFTWTVVISISFIFVISGMSFFFTNMGGSKSYIAKVGDNEISSQQFEQYSQQAKTKEQKRQVLDQMINQYLVLADSQRHGIVLSKFVLQSAIFTNHMFFGEDGKFSTEKLKQVAQYVGGMGRLEQMMSQNLQGTIIPKNITDTEFTTDYENKSLASIYAVNKEIEYTKISPSALETEVNPSQKDLQDYYNAHKVEYMTPAQKTISYYEISKDDFITNDSINDQQVKDYYNSHKDLFKKLDEKTKTTIKKIIQNRQALEQFNKFAQGVDSASFNKLENKLGKPKTIDIINNSDSAVKGVSNSMFFASADKYASIPQSENKLLVYQVDKSQKATQQKFAEVKDKVSQAYIKEKSQKLALEKAGKLVSDLNSDKKVDASLDSATISNDSKDFSKSFNDYVMFNGNDKYYNYQTKDGDIYVYKVTKVEPNKDKKDEVPSQVLNAYKQEELNFYVQTIKKDIPVKVNYKNI</sequence>
<feature type="domain" description="PpiC" evidence="9">
    <location>
        <begin position="232"/>
        <end position="352"/>
    </location>
</feature>
<reference evidence="10 11" key="1">
    <citation type="submission" date="2014-10" db="EMBL/GenBank/DDBJ databases">
        <title>Whole genome sequence of Francisella endociliophora strain FSC1006, isolated from a laboratory culture of the marine ciliate Euplotes raikovi.</title>
        <authorList>
            <person name="Granberg M."/>
            <person name="Backman S."/>
            <person name="Lundmark E."/>
            <person name="Nilsson E."/>
            <person name="Karlsson E."/>
            <person name="Thelaus J."/>
            <person name="Ohrman C."/>
            <person name="Larkeryd A."/>
            <person name="Stenberg P."/>
        </authorList>
    </citation>
    <scope>NUCLEOTIDE SEQUENCE [LARGE SCALE GENOMIC DNA]</scope>
    <source>
        <strain evidence="10 11">FSC1006</strain>
    </source>
</reference>
<comment type="subcellular location">
    <subcellularLocation>
        <location evidence="1">Cell membrane</location>
        <topology evidence="1">Single-pass type II membrane protein</topology>
    </subcellularLocation>
</comment>
<keyword evidence="11" id="KW-1185">Reference proteome</keyword>
<dbReference type="STRING" id="1547445.LO80_09670"/>
<dbReference type="InterPro" id="IPR000297">
    <property type="entry name" value="PPIase_PpiC"/>
</dbReference>
<evidence type="ECO:0000259" key="9">
    <source>
        <dbReference type="Pfam" id="PF13145"/>
    </source>
</evidence>
<keyword evidence="4 8" id="KW-1133">Transmembrane helix</keyword>
<dbReference type="GO" id="GO:0005886">
    <property type="term" value="C:plasma membrane"/>
    <property type="evidence" value="ECO:0007669"/>
    <property type="project" value="UniProtKB-SubCell"/>
</dbReference>
<dbReference type="GO" id="GO:0003755">
    <property type="term" value="F:peptidyl-prolyl cis-trans isomerase activity"/>
    <property type="evidence" value="ECO:0007669"/>
    <property type="project" value="InterPro"/>
</dbReference>
<gene>
    <name evidence="10" type="ORF">LO80_09670</name>
</gene>
<dbReference type="EMBL" id="CP009574">
    <property type="protein sequence ID" value="AIT10212.1"/>
    <property type="molecule type" value="Genomic_DNA"/>
</dbReference>
<evidence type="ECO:0000256" key="2">
    <source>
        <dbReference type="ARBA" id="ARBA00022475"/>
    </source>
</evidence>
<dbReference type="HOGENOM" id="CLU_572067_0_0_6"/>
<evidence type="ECO:0000256" key="1">
    <source>
        <dbReference type="ARBA" id="ARBA00004401"/>
    </source>
</evidence>
<dbReference type="InterPro" id="IPR027304">
    <property type="entry name" value="Trigger_fact/SurA_dom_sf"/>
</dbReference>
<dbReference type="KEGG" id="frf:LO80_09670"/>
<keyword evidence="5 8" id="KW-0472">Membrane</keyword>
<dbReference type="Pfam" id="PF13145">
    <property type="entry name" value="Rotamase_2"/>
    <property type="match status" value="1"/>
</dbReference>
<proteinExistence type="inferred from homology"/>
<organism evidence="10 11">
    <name type="scientific">Candidatus Francisella endociliophora</name>
    <dbReference type="NCBI Taxonomy" id="653937"/>
    <lineage>
        <taxon>Bacteria</taxon>
        <taxon>Pseudomonadati</taxon>
        <taxon>Pseudomonadota</taxon>
        <taxon>Gammaproteobacteria</taxon>
        <taxon>Thiotrichales</taxon>
        <taxon>Francisellaceae</taxon>
        <taxon>Francisella</taxon>
    </lineage>
</organism>
<comment type="similarity">
    <text evidence="7">Belongs to the PpiD chaperone family.</text>
</comment>
<dbReference type="Pfam" id="PF13623">
    <property type="entry name" value="SurA_N_2"/>
    <property type="match status" value="1"/>
</dbReference>
<dbReference type="PANTHER" id="PTHR47529">
    <property type="entry name" value="PEPTIDYL-PROLYL CIS-TRANS ISOMERASE D"/>
    <property type="match status" value="1"/>
</dbReference>
<dbReference type="SUPFAM" id="SSF109998">
    <property type="entry name" value="Triger factor/SurA peptide-binding domain-like"/>
    <property type="match status" value="1"/>
</dbReference>
<dbReference type="InterPro" id="IPR052029">
    <property type="entry name" value="PpiD_chaperone"/>
</dbReference>
<evidence type="ECO:0000256" key="5">
    <source>
        <dbReference type="ARBA" id="ARBA00023136"/>
    </source>
</evidence>
<evidence type="ECO:0000256" key="8">
    <source>
        <dbReference type="SAM" id="Phobius"/>
    </source>
</evidence>
<dbReference type="eggNOG" id="COG0760">
    <property type="taxonomic scope" value="Bacteria"/>
</dbReference>
<evidence type="ECO:0000313" key="11">
    <source>
        <dbReference type="Proteomes" id="UP000029672"/>
    </source>
</evidence>
<evidence type="ECO:0000313" key="10">
    <source>
        <dbReference type="EMBL" id="AIT10212.1"/>
    </source>
</evidence>